<feature type="transmembrane region" description="Helical" evidence="2">
    <location>
        <begin position="415"/>
        <end position="437"/>
    </location>
</feature>
<evidence type="ECO:0000313" key="6">
    <source>
        <dbReference type="Proteomes" id="UP000268048"/>
    </source>
</evidence>
<gene>
    <name evidence="5" type="ORF">C4K04_3419</name>
</gene>
<dbReference type="Pfam" id="PF13194">
    <property type="entry name" value="DUF4010"/>
    <property type="match status" value="1"/>
</dbReference>
<feature type="transmembrane region" description="Helical" evidence="2">
    <location>
        <begin position="443"/>
        <end position="464"/>
    </location>
</feature>
<feature type="transmembrane region" description="Helical" evidence="2">
    <location>
        <begin position="316"/>
        <end position="336"/>
    </location>
</feature>
<accession>A0A3G7TQE9</accession>
<dbReference type="InterPro" id="IPR049177">
    <property type="entry name" value="MgtC_SapB_SrpB_YhiD_N"/>
</dbReference>
<organism evidence="5 6">
    <name type="scientific">Pseudomonas chlororaphis</name>
    <dbReference type="NCBI Taxonomy" id="587753"/>
    <lineage>
        <taxon>Bacteria</taxon>
        <taxon>Pseudomonadati</taxon>
        <taxon>Pseudomonadota</taxon>
        <taxon>Gammaproteobacteria</taxon>
        <taxon>Pseudomonadales</taxon>
        <taxon>Pseudomonadaceae</taxon>
        <taxon>Pseudomonas</taxon>
    </lineage>
</organism>
<dbReference type="EMBL" id="CP027753">
    <property type="protein sequence ID" value="AZE49091.1"/>
    <property type="molecule type" value="Genomic_DNA"/>
</dbReference>
<feature type="domain" description="MgtC/SapB/SrpB/YhiD N-terminal" evidence="3">
    <location>
        <begin position="64"/>
        <end position="181"/>
    </location>
</feature>
<reference evidence="5 6" key="1">
    <citation type="submission" date="2018-03" db="EMBL/GenBank/DDBJ databases">
        <title>Diversity of phytobeneficial traits revealed by whole-genome analysis of worldwide-isolated phenazine-producing Pseudomonas spp.</title>
        <authorList>
            <person name="Biessy A."/>
            <person name="Novinscak A."/>
            <person name="Blom J."/>
            <person name="Leger G."/>
            <person name="Thomashow L.S."/>
            <person name="Cazorla F.M."/>
            <person name="Josic D."/>
            <person name="Filion M."/>
        </authorList>
    </citation>
    <scope>NUCLEOTIDE SEQUENCE [LARGE SCALE GENOMIC DNA]</scope>
    <source>
        <strain evidence="5 6">B25</strain>
    </source>
</reference>
<evidence type="ECO:0000256" key="2">
    <source>
        <dbReference type="SAM" id="Phobius"/>
    </source>
</evidence>
<keyword evidence="2" id="KW-0812">Transmembrane</keyword>
<dbReference type="PANTHER" id="PTHR39084:SF1">
    <property type="entry name" value="DUF4010 DOMAIN-CONTAINING PROTEIN"/>
    <property type="match status" value="1"/>
</dbReference>
<feature type="transmembrane region" description="Helical" evidence="2">
    <location>
        <begin position="96"/>
        <end position="129"/>
    </location>
</feature>
<protein>
    <submittedName>
        <fullName evidence="5">MgtC family</fullName>
    </submittedName>
</protein>
<evidence type="ECO:0000313" key="5">
    <source>
        <dbReference type="EMBL" id="AZE49091.1"/>
    </source>
</evidence>
<feature type="domain" description="DUF4010" evidence="4">
    <location>
        <begin position="230"/>
        <end position="439"/>
    </location>
</feature>
<keyword evidence="2" id="KW-0472">Membrane</keyword>
<dbReference type="Pfam" id="PF02308">
    <property type="entry name" value="MgtC"/>
    <property type="match status" value="1"/>
</dbReference>
<sequence>MRRISGRPARTGGDSPVNQRDASRPPQSGKGRARRGRRNHHGQGCEAQPYGAPMNTSLGLTGAAVALGIGLLIGLERERHKGRGDSRTCAGLRTFAITALLGYVAMQVGGSLLLGVMAICVALLVTVVYWRSLNSDPGVTSEVALLTVLLLGAMCGTAPELAIAIGVVVAGLLAYRQKLHHFARSQLSEAEMRDGLVLLIAALVVLPLAPDRYIGPYAAINLRTICTLTVLLMTVGAIGHIAVRTLGRRYGYVISAIASGFASSTVTIASMGHIAATEPDNVKVLGAAALFSNLATVTQVGLILGTVDIGLLRPMWWPLLGGATATALYGLCLMFPRPARGANQPIKVGGAFNLKLALIVTLAMTGITFLSSAMLDRFGEVGVMVTATLSGFADAHSSTASIASLAKSGQLPFDAIAGPMLIAISSNSLSKCLVAWISGGHRFAAYVIPGQILLTLAMWAGTWAQ</sequence>
<dbReference type="InterPro" id="IPR025105">
    <property type="entry name" value="DUF4010"/>
</dbReference>
<dbReference type="AlphaFoldDB" id="A0A3G7TQE9"/>
<feature type="transmembrane region" description="Helical" evidence="2">
    <location>
        <begin position="356"/>
        <end position="375"/>
    </location>
</feature>
<evidence type="ECO:0000259" key="3">
    <source>
        <dbReference type="Pfam" id="PF02308"/>
    </source>
</evidence>
<dbReference type="PANTHER" id="PTHR39084">
    <property type="entry name" value="MEMBRANE PROTEIN-RELATED"/>
    <property type="match status" value="1"/>
</dbReference>
<feature type="compositionally biased region" description="Basic residues" evidence="1">
    <location>
        <begin position="31"/>
        <end position="41"/>
    </location>
</feature>
<feature type="transmembrane region" description="Helical" evidence="2">
    <location>
        <begin position="149"/>
        <end position="175"/>
    </location>
</feature>
<keyword evidence="2" id="KW-1133">Transmembrane helix</keyword>
<feature type="region of interest" description="Disordered" evidence="1">
    <location>
        <begin position="1"/>
        <end position="50"/>
    </location>
</feature>
<feature type="transmembrane region" description="Helical" evidence="2">
    <location>
        <begin position="196"/>
        <end position="214"/>
    </location>
</feature>
<proteinExistence type="predicted"/>
<evidence type="ECO:0000259" key="4">
    <source>
        <dbReference type="Pfam" id="PF13194"/>
    </source>
</evidence>
<feature type="transmembrane region" description="Helical" evidence="2">
    <location>
        <begin position="220"/>
        <end position="243"/>
    </location>
</feature>
<feature type="transmembrane region" description="Helical" evidence="2">
    <location>
        <begin position="250"/>
        <end position="272"/>
    </location>
</feature>
<dbReference type="Proteomes" id="UP000268048">
    <property type="component" value="Chromosome"/>
</dbReference>
<evidence type="ECO:0000256" key="1">
    <source>
        <dbReference type="SAM" id="MobiDB-lite"/>
    </source>
</evidence>
<name>A0A3G7TQE9_9PSED</name>